<proteinExistence type="predicted"/>
<sequence>MQKRLAVLAFLILIFANSIDVLSQENSLKWIPFVWQSDTISGKFVEKAYMYVPVKIDDLPENFTMQLDLGTTDTQFYGNSVKPYIAAYPSFAKKLGSYETYQNVIFNGINLKMGSSNFLFDVWLRSGFGETILRDSLHTRTAKHIGTIAPDMFKDKILIIDYKTARFAVAEQLPAEFKSISGVTFEIIKGMIILPFKINGVVHKLLFDTGSSPFALASSKSRALEIAGPLIIDSLSGPLWWGQQITFYGLNVNKSVELGVYKFGKSKVYYDKDGLWERDVFKPLNIWGLAGNGLFLDCVIILDYKNKLFMIKK</sequence>
<dbReference type="AlphaFoldDB" id="A0A644ZFA9"/>
<comment type="caution">
    <text evidence="1">The sequence shown here is derived from an EMBL/GenBank/DDBJ whole genome shotgun (WGS) entry which is preliminary data.</text>
</comment>
<evidence type="ECO:0008006" key="2">
    <source>
        <dbReference type="Google" id="ProtNLM"/>
    </source>
</evidence>
<evidence type="ECO:0000313" key="1">
    <source>
        <dbReference type="EMBL" id="MPM36554.1"/>
    </source>
</evidence>
<dbReference type="EMBL" id="VSSQ01007644">
    <property type="protein sequence ID" value="MPM36554.1"/>
    <property type="molecule type" value="Genomic_DNA"/>
</dbReference>
<name>A0A644ZFA9_9ZZZZ</name>
<organism evidence="1">
    <name type="scientific">bioreactor metagenome</name>
    <dbReference type="NCBI Taxonomy" id="1076179"/>
    <lineage>
        <taxon>unclassified sequences</taxon>
        <taxon>metagenomes</taxon>
        <taxon>ecological metagenomes</taxon>
    </lineage>
</organism>
<accession>A0A644ZFA9</accession>
<gene>
    <name evidence="1" type="ORF">SDC9_83153</name>
</gene>
<reference evidence="1" key="1">
    <citation type="submission" date="2019-08" db="EMBL/GenBank/DDBJ databases">
        <authorList>
            <person name="Kucharzyk K."/>
            <person name="Murdoch R.W."/>
            <person name="Higgins S."/>
            <person name="Loffler F."/>
        </authorList>
    </citation>
    <scope>NUCLEOTIDE SEQUENCE</scope>
</reference>
<protein>
    <recommendedName>
        <fullName evidence="2">Peptidase A2 domain-containing protein</fullName>
    </recommendedName>
</protein>